<sequence length="145" mass="15576">MRTLTAAFVLALAGWAVGAADDPKDAAKKLEGVYEVLDVTIGGKPDPKKDGIKGVEIKNGEFVIKLDKRNDPAKFTLDPTQSPAHIDISPDGTNKVPGIYQVKETDTGTELIVVIALADKGERPKDFKGGGKDHVMLKLLRKKAK</sequence>
<feature type="signal peptide" evidence="1">
    <location>
        <begin position="1"/>
        <end position="19"/>
    </location>
</feature>
<keyword evidence="1" id="KW-0732">Signal</keyword>
<dbReference type="AlphaFoldDB" id="A0A6M5YPI4"/>
<dbReference type="KEGG" id="ftj:FTUN_2867"/>
<protein>
    <recommendedName>
        <fullName evidence="4">TIGR03067 domain-containing protein</fullName>
    </recommendedName>
</protein>
<proteinExistence type="predicted"/>
<reference evidence="3" key="1">
    <citation type="submission" date="2020-05" db="EMBL/GenBank/DDBJ databases">
        <title>Frigoriglobus tundricola gen. nov., sp. nov., a psychrotolerant cellulolytic planctomycete of the family Gemmataceae with two divergent copies of 16S rRNA gene.</title>
        <authorList>
            <person name="Kulichevskaya I.S."/>
            <person name="Ivanova A.A."/>
            <person name="Naumoff D.G."/>
            <person name="Beletsky A.V."/>
            <person name="Rijpstra W.I.C."/>
            <person name="Sinninghe Damste J.S."/>
            <person name="Mardanov A.V."/>
            <person name="Ravin N.V."/>
            <person name="Dedysh S.N."/>
        </authorList>
    </citation>
    <scope>NUCLEOTIDE SEQUENCE [LARGE SCALE GENOMIC DNA]</scope>
    <source>
        <strain evidence="3">PL17</strain>
    </source>
</reference>
<evidence type="ECO:0000256" key="1">
    <source>
        <dbReference type="SAM" id="SignalP"/>
    </source>
</evidence>
<name>A0A6M5YPI4_9BACT</name>
<dbReference type="RefSeq" id="WP_171471124.1">
    <property type="nucleotide sequence ID" value="NZ_CP053452.2"/>
</dbReference>
<evidence type="ECO:0000313" key="2">
    <source>
        <dbReference type="EMBL" id="QJW95320.1"/>
    </source>
</evidence>
<keyword evidence="3" id="KW-1185">Reference proteome</keyword>
<gene>
    <name evidence="2" type="ORF">FTUN_2867</name>
</gene>
<organism evidence="2 3">
    <name type="scientific">Frigoriglobus tundricola</name>
    <dbReference type="NCBI Taxonomy" id="2774151"/>
    <lineage>
        <taxon>Bacteria</taxon>
        <taxon>Pseudomonadati</taxon>
        <taxon>Planctomycetota</taxon>
        <taxon>Planctomycetia</taxon>
        <taxon>Gemmatales</taxon>
        <taxon>Gemmataceae</taxon>
        <taxon>Frigoriglobus</taxon>
    </lineage>
</organism>
<dbReference type="EMBL" id="CP053452">
    <property type="protein sequence ID" value="QJW95320.1"/>
    <property type="molecule type" value="Genomic_DNA"/>
</dbReference>
<evidence type="ECO:0008006" key="4">
    <source>
        <dbReference type="Google" id="ProtNLM"/>
    </source>
</evidence>
<evidence type="ECO:0000313" key="3">
    <source>
        <dbReference type="Proteomes" id="UP000503447"/>
    </source>
</evidence>
<dbReference type="InterPro" id="IPR017504">
    <property type="entry name" value="CHP03067_Planctomycetes"/>
</dbReference>
<feature type="chain" id="PRO_5026766005" description="TIGR03067 domain-containing protein" evidence="1">
    <location>
        <begin position="20"/>
        <end position="145"/>
    </location>
</feature>
<dbReference type="Proteomes" id="UP000503447">
    <property type="component" value="Chromosome"/>
</dbReference>
<dbReference type="NCBIfam" id="TIGR03067">
    <property type="entry name" value="Planc_TIGR03067"/>
    <property type="match status" value="1"/>
</dbReference>
<accession>A0A6M5YPI4</accession>